<comment type="caution">
    <text evidence="2">The sequence shown here is derived from an EMBL/GenBank/DDBJ whole genome shotgun (WGS) entry which is preliminary data.</text>
</comment>
<gene>
    <name evidence="2" type="ORF">FA045_14075</name>
</gene>
<feature type="chain" id="PRO_5020508152" description="Outer membrane lipoprotein carrier protein LolA" evidence="1">
    <location>
        <begin position="21"/>
        <end position="213"/>
    </location>
</feature>
<protein>
    <recommendedName>
        <fullName evidence="4">Outer membrane lipoprotein carrier protein LolA</fullName>
    </recommendedName>
</protein>
<dbReference type="EMBL" id="SWBO01000008">
    <property type="protein sequence ID" value="TKB98443.1"/>
    <property type="molecule type" value="Genomic_DNA"/>
</dbReference>
<sequence length="213" mass="24362">MHKVSFSVLLCLAASLSSFAQKDWSAIESDLYRQMTDKKITTEEWSFRLRKDAGYFDRLSLWVEDESEISDKSTEKIKLYFPADFKVVMPNGNTFAKAYLLNNTADSIEIARIDATLANVQEYYFIKNKWVAFRTNGTSTCGNSYFSNKLPPNRQLTLELTNDILTDGTKKIPYKISIVIGSQQIESNVITVKLHDTQLKRMMEGVSKLNNKL</sequence>
<dbReference type="OrthoDB" id="963324at2"/>
<proteinExistence type="predicted"/>
<feature type="signal peptide" evidence="1">
    <location>
        <begin position="1"/>
        <end position="20"/>
    </location>
</feature>
<dbReference type="AlphaFoldDB" id="A0A4V5NXA6"/>
<organism evidence="2 3">
    <name type="scientific">Pedobacter cryotolerans</name>
    <dbReference type="NCBI Taxonomy" id="2571270"/>
    <lineage>
        <taxon>Bacteria</taxon>
        <taxon>Pseudomonadati</taxon>
        <taxon>Bacteroidota</taxon>
        <taxon>Sphingobacteriia</taxon>
        <taxon>Sphingobacteriales</taxon>
        <taxon>Sphingobacteriaceae</taxon>
        <taxon>Pedobacter</taxon>
    </lineage>
</organism>
<evidence type="ECO:0000256" key="1">
    <source>
        <dbReference type="SAM" id="SignalP"/>
    </source>
</evidence>
<dbReference type="RefSeq" id="WP_136877722.1">
    <property type="nucleotide sequence ID" value="NZ_SWBO01000008.1"/>
</dbReference>
<evidence type="ECO:0000313" key="2">
    <source>
        <dbReference type="EMBL" id="TKB98443.1"/>
    </source>
</evidence>
<evidence type="ECO:0008006" key="4">
    <source>
        <dbReference type="Google" id="ProtNLM"/>
    </source>
</evidence>
<evidence type="ECO:0000313" key="3">
    <source>
        <dbReference type="Proteomes" id="UP000310477"/>
    </source>
</evidence>
<keyword evidence="3" id="KW-1185">Reference proteome</keyword>
<name>A0A4V5NXA6_9SPHI</name>
<reference evidence="2 3" key="1">
    <citation type="submission" date="2019-04" db="EMBL/GenBank/DDBJ databases">
        <title>Pedobacter sp. AR-2-6 sp. nov., isolated from Arctic soil.</title>
        <authorList>
            <person name="Dahal R.H."/>
            <person name="Kim D.-U."/>
        </authorList>
    </citation>
    <scope>NUCLEOTIDE SEQUENCE [LARGE SCALE GENOMIC DNA]</scope>
    <source>
        <strain evidence="2 3">AR-2-6</strain>
    </source>
</reference>
<keyword evidence="1" id="KW-0732">Signal</keyword>
<dbReference type="Proteomes" id="UP000310477">
    <property type="component" value="Unassembled WGS sequence"/>
</dbReference>
<accession>A0A4V5NXA6</accession>